<sequence>MKLWKFAAALVAGAYLTTAAAGTAAAIATGAHPSPAAVAMTAPARPPSFVPPHVLPPTSILAVRGPAGGTQVLDVRGAPAGLRPGVVVVSGPGRAAAHGLLVTVRQVRHAGGNTVLTVTPAQLTDALAPGTYSHHAELGGTASGKARITARSTGVAVRPEASTGGSKSFSVQINKWLSCSGSVSQVKVSGALSIRPSVDLSFVIGLVRGLPGIQSASFHVNVVQDAVLQASLQAAASCKASFKLVDLTLPAFSIGPVPVTASIGLAADATVGVEGSASVGVHEHFEAGAGLDVKANAVTPYSHIVGPNWSFDQPPQISAKGKLEVGLTATASLQVAALVGPRLDTRGYVGISADPFQVPWLRAYAGLSIDGGLRLLVFNLGSWHIWGKEWTLFEALGIRAGALPAAVAGQPYTARVSAAGGTAPYVFSSAGPLPAGLTLGQDGTITGTPDATGGQDSTTSFDVVVRDAAGAQVTRTFSIAVHRMGIVDDTLPTALPGRPYSAALSTVGGTGSTTWAVISGSLPVGLSLSPSGVLSGTVGDSAAIVNRFTVQAVDAAGAVATKDLAVTVRRVITPPPPPLGGCALPGVTSGAGAVPMMLPRC</sequence>
<dbReference type="Gene3D" id="2.60.40.10">
    <property type="entry name" value="Immunoglobulins"/>
    <property type="match status" value="2"/>
</dbReference>
<reference evidence="2" key="2">
    <citation type="submission" date="2020-09" db="EMBL/GenBank/DDBJ databases">
        <authorList>
            <person name="Sun Q."/>
            <person name="Zhou Y."/>
        </authorList>
    </citation>
    <scope>NUCLEOTIDE SEQUENCE</scope>
    <source>
        <strain evidence="2">CGMCC 4.7308</strain>
    </source>
</reference>
<gene>
    <name evidence="2" type="ORF">GCM10011594_18540</name>
</gene>
<dbReference type="InterPro" id="IPR015919">
    <property type="entry name" value="Cadherin-like_sf"/>
</dbReference>
<name>A0A917STZ4_9ACTN</name>
<keyword evidence="1" id="KW-0732">Signal</keyword>
<accession>A0A917STZ4</accession>
<dbReference type="InterPro" id="IPR013783">
    <property type="entry name" value="Ig-like_fold"/>
</dbReference>
<evidence type="ECO:0000256" key="1">
    <source>
        <dbReference type="SAM" id="SignalP"/>
    </source>
</evidence>
<dbReference type="SUPFAM" id="SSF49313">
    <property type="entry name" value="Cadherin-like"/>
    <property type="match status" value="1"/>
</dbReference>
<dbReference type="GO" id="GO:0016020">
    <property type="term" value="C:membrane"/>
    <property type="evidence" value="ECO:0007669"/>
    <property type="project" value="InterPro"/>
</dbReference>
<evidence type="ECO:0000313" key="2">
    <source>
        <dbReference type="EMBL" id="GGL98892.1"/>
    </source>
</evidence>
<feature type="chain" id="PRO_5038447739" evidence="1">
    <location>
        <begin position="21"/>
        <end position="601"/>
    </location>
</feature>
<dbReference type="RefSeq" id="WP_188941218.1">
    <property type="nucleotide sequence ID" value="NZ_BMNA01000003.1"/>
</dbReference>
<protein>
    <submittedName>
        <fullName evidence="2">Uncharacterized protein</fullName>
    </submittedName>
</protein>
<reference evidence="2" key="1">
    <citation type="journal article" date="2014" name="Int. J. Syst. Evol. Microbiol.">
        <title>Complete genome sequence of Corynebacterium casei LMG S-19264T (=DSM 44701T), isolated from a smear-ripened cheese.</title>
        <authorList>
            <consortium name="US DOE Joint Genome Institute (JGI-PGF)"/>
            <person name="Walter F."/>
            <person name="Albersmeier A."/>
            <person name="Kalinowski J."/>
            <person name="Ruckert C."/>
        </authorList>
    </citation>
    <scope>NUCLEOTIDE SEQUENCE</scope>
    <source>
        <strain evidence="2">CGMCC 4.7308</strain>
    </source>
</reference>
<feature type="signal peptide" evidence="1">
    <location>
        <begin position="1"/>
        <end position="20"/>
    </location>
</feature>
<comment type="caution">
    <text evidence="2">The sequence shown here is derived from an EMBL/GenBank/DDBJ whole genome shotgun (WGS) entry which is preliminary data.</text>
</comment>
<proteinExistence type="predicted"/>
<dbReference type="Proteomes" id="UP000655208">
    <property type="component" value="Unassembled WGS sequence"/>
</dbReference>
<keyword evidence="3" id="KW-1185">Reference proteome</keyword>
<dbReference type="AlphaFoldDB" id="A0A917STZ4"/>
<dbReference type="GO" id="GO:0005509">
    <property type="term" value="F:calcium ion binding"/>
    <property type="evidence" value="ECO:0007669"/>
    <property type="project" value="InterPro"/>
</dbReference>
<dbReference type="Pfam" id="PF05345">
    <property type="entry name" value="He_PIG"/>
    <property type="match status" value="2"/>
</dbReference>
<evidence type="ECO:0000313" key="3">
    <source>
        <dbReference type="Proteomes" id="UP000655208"/>
    </source>
</evidence>
<dbReference type="EMBL" id="BMNA01000003">
    <property type="protein sequence ID" value="GGL98892.1"/>
    <property type="molecule type" value="Genomic_DNA"/>
</dbReference>
<organism evidence="2 3">
    <name type="scientific">Nakamurella endophytica</name>
    <dbReference type="NCBI Taxonomy" id="1748367"/>
    <lineage>
        <taxon>Bacteria</taxon>
        <taxon>Bacillati</taxon>
        <taxon>Actinomycetota</taxon>
        <taxon>Actinomycetes</taxon>
        <taxon>Nakamurellales</taxon>
        <taxon>Nakamurellaceae</taxon>
        <taxon>Nakamurella</taxon>
    </lineage>
</organism>
<dbReference type="GO" id="GO:0005975">
    <property type="term" value="P:carbohydrate metabolic process"/>
    <property type="evidence" value="ECO:0007669"/>
    <property type="project" value="UniProtKB-ARBA"/>
</dbReference>